<name>A0A4P9UVS5_METBY</name>
<dbReference type="Pfam" id="PF12895">
    <property type="entry name" value="ANAPC3"/>
    <property type="match status" value="1"/>
</dbReference>
<dbReference type="InterPro" id="IPR019734">
    <property type="entry name" value="TPR_rpt"/>
</dbReference>
<dbReference type="PROSITE" id="PS50005">
    <property type="entry name" value="TPR"/>
    <property type="match status" value="2"/>
</dbReference>
<evidence type="ECO:0000256" key="4">
    <source>
        <dbReference type="SAM" id="SignalP"/>
    </source>
</evidence>
<keyword evidence="6" id="KW-1185">Reference proteome</keyword>
<feature type="signal peptide" evidence="4">
    <location>
        <begin position="1"/>
        <end position="22"/>
    </location>
</feature>
<dbReference type="EMBL" id="CP035467">
    <property type="protein sequence ID" value="QCW84561.1"/>
    <property type="molecule type" value="Genomic_DNA"/>
</dbReference>
<dbReference type="AlphaFoldDB" id="A0A4P9UVS5"/>
<dbReference type="KEGG" id="mbur:EQU24_21705"/>
<protein>
    <submittedName>
        <fullName evidence="5">Tetratricopeptide repeat protein</fullName>
    </submittedName>
</protein>
<dbReference type="STRING" id="675511.GCA_000341735_03088"/>
<evidence type="ECO:0000256" key="2">
    <source>
        <dbReference type="ARBA" id="ARBA00022803"/>
    </source>
</evidence>
<evidence type="ECO:0000313" key="5">
    <source>
        <dbReference type="EMBL" id="QCW84561.1"/>
    </source>
</evidence>
<dbReference type="InterPro" id="IPR051012">
    <property type="entry name" value="CellSynth/LPSAsmb/PSIAsmb"/>
</dbReference>
<dbReference type="OrthoDB" id="5829198at2"/>
<dbReference type="PANTHER" id="PTHR45586:SF1">
    <property type="entry name" value="LIPOPOLYSACCHARIDE ASSEMBLY PROTEIN B"/>
    <property type="match status" value="1"/>
</dbReference>
<dbReference type="Proteomes" id="UP000305881">
    <property type="component" value="Chromosome"/>
</dbReference>
<keyword evidence="2 3" id="KW-0802">TPR repeat</keyword>
<dbReference type="SUPFAM" id="SSF48452">
    <property type="entry name" value="TPR-like"/>
    <property type="match status" value="2"/>
</dbReference>
<evidence type="ECO:0000256" key="1">
    <source>
        <dbReference type="ARBA" id="ARBA00022737"/>
    </source>
</evidence>
<dbReference type="PANTHER" id="PTHR45586">
    <property type="entry name" value="TPR REPEAT-CONTAINING PROTEIN PA4667"/>
    <property type="match status" value="1"/>
</dbReference>
<sequence>MKRTHLLSLLLVSLLNAPVAAAADAKQATISPALYQKIQSTDRLIADKAYGKAEQQLLAMVGEVKAGGLDQAVVLRSLASVYALKEQYAKATEWLSKAVALNTLPDKQQQDALLNLGQLYLAAEQYAKAIETLKPWLAKNPVPDAQTHVLLANAYTQLKQYRNALPHISKAIQSTAKPEDSWYQLQLALFYELKDYQSAIPLLRKLMAANPTKNEYWTQLVSVYQQLNQYTQAATVKHLAYKKGLVNSEQEILDLVNLFLYAGLPYKAASVLRSELDAKKVANTVKNWELLANAWKQARELNKAVQALEAASKLDDKGSLYQQLGQIYYEQENWNAAIAAMNKALAKGGLKQPGQAYMILGMSYYESNNTEQARQSFAQAKSFPNNRKNAEQWLSYLSKTNETS</sequence>
<dbReference type="SMART" id="SM00028">
    <property type="entry name" value="TPR"/>
    <property type="match status" value="6"/>
</dbReference>
<keyword evidence="1" id="KW-0677">Repeat</keyword>
<keyword evidence="4" id="KW-0732">Signal</keyword>
<evidence type="ECO:0000313" key="6">
    <source>
        <dbReference type="Proteomes" id="UP000305881"/>
    </source>
</evidence>
<dbReference type="InterPro" id="IPR011990">
    <property type="entry name" value="TPR-like_helical_dom_sf"/>
</dbReference>
<dbReference type="Pfam" id="PF13432">
    <property type="entry name" value="TPR_16"/>
    <property type="match status" value="1"/>
</dbReference>
<dbReference type="RefSeq" id="WP_017841556.1">
    <property type="nucleotide sequence ID" value="NZ_CP035467.1"/>
</dbReference>
<feature type="repeat" description="TPR" evidence="3">
    <location>
        <begin position="110"/>
        <end position="143"/>
    </location>
</feature>
<feature type="chain" id="PRO_5020739204" evidence="4">
    <location>
        <begin position="23"/>
        <end position="404"/>
    </location>
</feature>
<gene>
    <name evidence="5" type="ORF">EQU24_21705</name>
</gene>
<evidence type="ECO:0000256" key="3">
    <source>
        <dbReference type="PROSITE-ProRule" id="PRU00339"/>
    </source>
</evidence>
<proteinExistence type="predicted"/>
<reference evidence="6" key="1">
    <citation type="journal article" date="2019" name="J. Bacteriol.">
        <title>A Mutagenic Screen Identifies a TonB-Dependent Receptor Required for the Lanthanide Metal Switch in the Type I Methanotroph 'Methylotuvimicrobium buryatense' 5GB1C.</title>
        <authorList>
            <person name="Groom J.D."/>
            <person name="Ford S.M."/>
            <person name="Pesesky M.W."/>
            <person name="Lidstrom M.E."/>
        </authorList>
    </citation>
    <scope>NUCLEOTIDE SEQUENCE [LARGE SCALE GENOMIC DNA]</scope>
    <source>
        <strain evidence="6">5GB1C</strain>
    </source>
</reference>
<feature type="repeat" description="TPR" evidence="3">
    <location>
        <begin position="354"/>
        <end position="387"/>
    </location>
</feature>
<accession>A0A4P9UVS5</accession>
<dbReference type="Gene3D" id="1.25.40.10">
    <property type="entry name" value="Tetratricopeptide repeat domain"/>
    <property type="match status" value="3"/>
</dbReference>
<organism evidence="5 6">
    <name type="scientific">Methylotuvimicrobium buryatense</name>
    <name type="common">Methylomicrobium buryatense</name>
    <dbReference type="NCBI Taxonomy" id="95641"/>
    <lineage>
        <taxon>Bacteria</taxon>
        <taxon>Pseudomonadati</taxon>
        <taxon>Pseudomonadota</taxon>
        <taxon>Gammaproteobacteria</taxon>
        <taxon>Methylococcales</taxon>
        <taxon>Methylococcaceae</taxon>
        <taxon>Methylotuvimicrobium</taxon>
    </lineage>
</organism>